<dbReference type="AlphaFoldDB" id="A0A0D7B6L5"/>
<dbReference type="Proteomes" id="UP000054007">
    <property type="component" value="Unassembled WGS sequence"/>
</dbReference>
<organism evidence="2 3">
    <name type="scientific">Cylindrobasidium torrendii FP15055 ss-10</name>
    <dbReference type="NCBI Taxonomy" id="1314674"/>
    <lineage>
        <taxon>Eukaryota</taxon>
        <taxon>Fungi</taxon>
        <taxon>Dikarya</taxon>
        <taxon>Basidiomycota</taxon>
        <taxon>Agaricomycotina</taxon>
        <taxon>Agaricomycetes</taxon>
        <taxon>Agaricomycetidae</taxon>
        <taxon>Agaricales</taxon>
        <taxon>Marasmiineae</taxon>
        <taxon>Physalacriaceae</taxon>
        <taxon>Cylindrobasidium</taxon>
    </lineage>
</organism>
<dbReference type="EMBL" id="KN880574">
    <property type="protein sequence ID" value="KIY65855.1"/>
    <property type="molecule type" value="Genomic_DNA"/>
</dbReference>
<feature type="compositionally biased region" description="Acidic residues" evidence="1">
    <location>
        <begin position="68"/>
        <end position="83"/>
    </location>
</feature>
<feature type="compositionally biased region" description="Basic and acidic residues" evidence="1">
    <location>
        <begin position="113"/>
        <end position="125"/>
    </location>
</feature>
<proteinExistence type="predicted"/>
<sequence>MRVQLFVGINLFQLHHHQQAMDMGSGDDSEKLANDLDDKMQICTDDTPKAVEDSEAKTSTAALITEKWDDDDDDEEEDPDYEDSSTNPSESDSDAESEEDEESEWETTDDEERDTRLKEIEERAGLKPLPVGPKEIKEDAEAVATDEGASESESEDGEEKESLTSELLKESKNDDLSDDDADYVGRGA</sequence>
<keyword evidence="3" id="KW-1185">Reference proteome</keyword>
<feature type="compositionally biased region" description="Basic and acidic residues" evidence="1">
    <location>
        <begin position="160"/>
        <end position="175"/>
    </location>
</feature>
<feature type="compositionally biased region" description="Acidic residues" evidence="1">
    <location>
        <begin position="91"/>
        <end position="112"/>
    </location>
</feature>
<evidence type="ECO:0000313" key="3">
    <source>
        <dbReference type="Proteomes" id="UP000054007"/>
    </source>
</evidence>
<feature type="compositionally biased region" description="Acidic residues" evidence="1">
    <location>
        <begin position="148"/>
        <end position="159"/>
    </location>
</feature>
<feature type="compositionally biased region" description="Basic and acidic residues" evidence="1">
    <location>
        <begin position="28"/>
        <end position="56"/>
    </location>
</feature>
<accession>A0A0D7B6L5</accession>
<evidence type="ECO:0000256" key="1">
    <source>
        <dbReference type="SAM" id="MobiDB-lite"/>
    </source>
</evidence>
<gene>
    <name evidence="2" type="ORF">CYLTODRAFT_445061</name>
</gene>
<protein>
    <submittedName>
        <fullName evidence="2">Uncharacterized protein</fullName>
    </submittedName>
</protein>
<feature type="region of interest" description="Disordered" evidence="1">
    <location>
        <begin position="21"/>
        <end position="188"/>
    </location>
</feature>
<evidence type="ECO:0000313" key="2">
    <source>
        <dbReference type="EMBL" id="KIY65855.1"/>
    </source>
</evidence>
<reference evidence="2 3" key="1">
    <citation type="journal article" date="2015" name="Fungal Genet. Biol.">
        <title>Evolution of novel wood decay mechanisms in Agaricales revealed by the genome sequences of Fistulina hepatica and Cylindrobasidium torrendii.</title>
        <authorList>
            <person name="Floudas D."/>
            <person name="Held B.W."/>
            <person name="Riley R."/>
            <person name="Nagy L.G."/>
            <person name="Koehler G."/>
            <person name="Ransdell A.S."/>
            <person name="Younus H."/>
            <person name="Chow J."/>
            <person name="Chiniquy J."/>
            <person name="Lipzen A."/>
            <person name="Tritt A."/>
            <person name="Sun H."/>
            <person name="Haridas S."/>
            <person name="LaButti K."/>
            <person name="Ohm R.A."/>
            <person name="Kues U."/>
            <person name="Blanchette R.A."/>
            <person name="Grigoriev I.V."/>
            <person name="Minto R.E."/>
            <person name="Hibbett D.S."/>
        </authorList>
    </citation>
    <scope>NUCLEOTIDE SEQUENCE [LARGE SCALE GENOMIC DNA]</scope>
    <source>
        <strain evidence="2 3">FP15055 ss-10</strain>
    </source>
</reference>
<name>A0A0D7B6L5_9AGAR</name>